<dbReference type="GO" id="GO:0005737">
    <property type="term" value="C:cytoplasm"/>
    <property type="evidence" value="ECO:0007669"/>
    <property type="project" value="UniProtKB-SubCell"/>
</dbReference>
<organism evidence="11 12">
    <name type="scientific">Geodia barretti</name>
    <name type="common">Barrett's horny sponge</name>
    <dbReference type="NCBI Taxonomy" id="519541"/>
    <lineage>
        <taxon>Eukaryota</taxon>
        <taxon>Metazoa</taxon>
        <taxon>Porifera</taxon>
        <taxon>Demospongiae</taxon>
        <taxon>Heteroscleromorpha</taxon>
        <taxon>Tetractinellida</taxon>
        <taxon>Astrophorina</taxon>
        <taxon>Geodiidae</taxon>
        <taxon>Geodia</taxon>
    </lineage>
</organism>
<accession>A0AA35WBP4</accession>
<dbReference type="InterPro" id="IPR053374">
    <property type="entry name" value="TCP-1_chaperonin"/>
</dbReference>
<keyword evidence="4" id="KW-0963">Cytoplasm</keyword>
<dbReference type="InterPro" id="IPR027413">
    <property type="entry name" value="GROEL-like_equatorial_sf"/>
</dbReference>
<dbReference type="PROSITE" id="PS00750">
    <property type="entry name" value="TCP1_1"/>
    <property type="match status" value="1"/>
</dbReference>
<dbReference type="Gene3D" id="3.30.260.10">
    <property type="entry name" value="TCP-1-like chaperonin intermediate domain"/>
    <property type="match status" value="1"/>
</dbReference>
<dbReference type="InterPro" id="IPR027410">
    <property type="entry name" value="TCP-1-like_intermed_sf"/>
</dbReference>
<dbReference type="InterPro" id="IPR027409">
    <property type="entry name" value="GroEL-like_apical_dom_sf"/>
</dbReference>
<comment type="similarity">
    <text evidence="2 10">Belongs to the TCP-1 chaperonin family.</text>
</comment>
<dbReference type="PANTHER" id="PTHR11353">
    <property type="entry name" value="CHAPERONIN"/>
    <property type="match status" value="1"/>
</dbReference>
<dbReference type="SUPFAM" id="SSF52029">
    <property type="entry name" value="GroEL apical domain-like"/>
    <property type="match status" value="1"/>
</dbReference>
<dbReference type="Proteomes" id="UP001174909">
    <property type="component" value="Unassembled WGS sequence"/>
</dbReference>
<dbReference type="GO" id="GO:0005524">
    <property type="term" value="F:ATP binding"/>
    <property type="evidence" value="ECO:0007669"/>
    <property type="project" value="UniProtKB-KW"/>
</dbReference>
<dbReference type="PROSITE" id="PS00751">
    <property type="entry name" value="TCP1_2"/>
    <property type="match status" value="1"/>
</dbReference>
<dbReference type="FunFam" id="1.10.560.10:FF:000045">
    <property type="entry name" value="T-complex protein 1 subunit eta"/>
    <property type="match status" value="1"/>
</dbReference>
<proteinExistence type="inferred from homology"/>
<dbReference type="EMBL" id="CASHTH010000765">
    <property type="protein sequence ID" value="CAI8007347.1"/>
    <property type="molecule type" value="Genomic_DNA"/>
</dbReference>
<dbReference type="Pfam" id="PF00118">
    <property type="entry name" value="Cpn60_TCP1"/>
    <property type="match status" value="1"/>
</dbReference>
<evidence type="ECO:0000256" key="2">
    <source>
        <dbReference type="ARBA" id="ARBA00008020"/>
    </source>
</evidence>
<dbReference type="AlphaFoldDB" id="A0AA35WBP4"/>
<dbReference type="NCBIfam" id="NF041082">
    <property type="entry name" value="thermosome_alpha"/>
    <property type="match status" value="1"/>
</dbReference>
<dbReference type="SUPFAM" id="SSF48592">
    <property type="entry name" value="GroEL equatorial domain-like"/>
    <property type="match status" value="1"/>
</dbReference>
<dbReference type="InterPro" id="IPR002194">
    <property type="entry name" value="Chaperonin_TCP-1_CS"/>
</dbReference>
<evidence type="ECO:0000313" key="11">
    <source>
        <dbReference type="EMBL" id="CAI8007347.1"/>
    </source>
</evidence>
<dbReference type="GO" id="GO:0016887">
    <property type="term" value="F:ATP hydrolysis activity"/>
    <property type="evidence" value="ECO:0007669"/>
    <property type="project" value="InterPro"/>
</dbReference>
<comment type="caution">
    <text evidence="11">The sequence shown here is derived from an EMBL/GenBank/DDBJ whole genome shotgun (WGS) entry which is preliminary data.</text>
</comment>
<protein>
    <recommendedName>
        <fullName evidence="3">T-complex protein 1 subunit alpha</fullName>
    </recommendedName>
    <alternativeName>
        <fullName evidence="8">CCT-alpha</fullName>
    </alternativeName>
</protein>
<comment type="subcellular location">
    <subcellularLocation>
        <location evidence="1">Cytoplasm</location>
    </subcellularLocation>
</comment>
<evidence type="ECO:0000256" key="8">
    <source>
        <dbReference type="ARBA" id="ARBA00030049"/>
    </source>
</evidence>
<gene>
    <name evidence="11" type="ORF">GBAR_LOCUS5159</name>
</gene>
<evidence type="ECO:0000256" key="10">
    <source>
        <dbReference type="RuleBase" id="RU004187"/>
    </source>
</evidence>
<evidence type="ECO:0000256" key="7">
    <source>
        <dbReference type="ARBA" id="ARBA00023186"/>
    </source>
</evidence>
<dbReference type="FunFam" id="3.30.260.10:FF:000022">
    <property type="entry name" value="T-complex protein 1 subunit eta"/>
    <property type="match status" value="1"/>
</dbReference>
<evidence type="ECO:0000256" key="3">
    <source>
        <dbReference type="ARBA" id="ARBA00014424"/>
    </source>
</evidence>
<evidence type="ECO:0000256" key="9">
    <source>
        <dbReference type="ARBA" id="ARBA00049360"/>
    </source>
</evidence>
<dbReference type="InterPro" id="IPR012715">
    <property type="entry name" value="Chap_CCT_alpha"/>
</dbReference>
<dbReference type="SUPFAM" id="SSF54849">
    <property type="entry name" value="GroEL-intermediate domain like"/>
    <property type="match status" value="1"/>
</dbReference>
<reference evidence="11" key="1">
    <citation type="submission" date="2023-03" db="EMBL/GenBank/DDBJ databases">
        <authorList>
            <person name="Steffen K."/>
            <person name="Cardenas P."/>
        </authorList>
    </citation>
    <scope>NUCLEOTIDE SEQUENCE</scope>
</reference>
<dbReference type="GO" id="GO:0051082">
    <property type="term" value="F:unfolded protein binding"/>
    <property type="evidence" value="ECO:0007669"/>
    <property type="project" value="InterPro"/>
</dbReference>
<name>A0AA35WBP4_GEOBA</name>
<dbReference type="InterPro" id="IPR002423">
    <property type="entry name" value="Cpn60/GroEL/TCP-1"/>
</dbReference>
<evidence type="ECO:0000256" key="5">
    <source>
        <dbReference type="ARBA" id="ARBA00022741"/>
    </source>
</evidence>
<dbReference type="PRINTS" id="PR00304">
    <property type="entry name" value="TCOMPLEXTCP1"/>
</dbReference>
<evidence type="ECO:0000313" key="12">
    <source>
        <dbReference type="Proteomes" id="UP001174909"/>
    </source>
</evidence>
<dbReference type="Gene3D" id="1.10.560.10">
    <property type="entry name" value="GroEL-like equatorial domain"/>
    <property type="match status" value="1"/>
</dbReference>
<keyword evidence="5 10" id="KW-0547">Nucleotide-binding</keyword>
<evidence type="ECO:0000256" key="6">
    <source>
        <dbReference type="ARBA" id="ARBA00022840"/>
    </source>
</evidence>
<dbReference type="Gene3D" id="3.50.7.10">
    <property type="entry name" value="GroEL"/>
    <property type="match status" value="1"/>
</dbReference>
<dbReference type="CDD" id="cd03335">
    <property type="entry name" value="TCP1_alpha"/>
    <property type="match status" value="1"/>
</dbReference>
<comment type="catalytic activity">
    <reaction evidence="9">
        <text>ATP + H2O = ADP + phosphate + H(+)</text>
        <dbReference type="Rhea" id="RHEA:13065"/>
        <dbReference type="ChEBI" id="CHEBI:15377"/>
        <dbReference type="ChEBI" id="CHEBI:15378"/>
        <dbReference type="ChEBI" id="CHEBI:30616"/>
        <dbReference type="ChEBI" id="CHEBI:43474"/>
        <dbReference type="ChEBI" id="CHEBI:456216"/>
    </reaction>
</comment>
<sequence length="548" mass="58736">MSTTGQLLVGGERLSGASIRSQNVIAALSVANIVKSSLGPLGLDKMLVDDVGDVTVTNDGATILKLLEVEHPAAKVLVELADLQDQEVGDGTTSVVILAAELLKTAEELVKYKIHPTSIISGYRLACKMAVKYIQEHLVAKVEDLGKDCIINAAKTSMSSKIIGSEADFFSAMVVDAAMAVKRTGPKGEVKYPIKSVNILKAHGRSSRESVLVNGYAVNCTVASEAMPKAVSKAKIACLNFSLQKMKLPLGISVVVHDPDKLQAIRDRESDITKERIKKILDAGANVVLCTGGIDDLCLKYFVEAGAMAVRRVKKEDLKRIARATGATVCVSLANLEGEETFDASLLGQAETVATERVCDDELILIKGPGARSAASIILRGANDFMVDEMERSVHDALCVVKRVLESQQVVAGGGAVEAALSIFLETLATSITSREQLPVAWFARSLLVIPKTLAVNAALDSTDLVAKLRAFHNASQTMGEREDLKWVGLDLFGETVRDNKGAGVLEPAMCKIKSLKFATEAAITILRIDDLIKIAPEEKKDDPRHMH</sequence>
<keyword evidence="6 10" id="KW-0067">ATP-binding</keyword>
<dbReference type="GO" id="GO:0140662">
    <property type="term" value="F:ATP-dependent protein folding chaperone"/>
    <property type="evidence" value="ECO:0007669"/>
    <property type="project" value="InterPro"/>
</dbReference>
<dbReference type="NCBIfam" id="TIGR02340">
    <property type="entry name" value="chap_CCT_alpha"/>
    <property type="match status" value="1"/>
</dbReference>
<evidence type="ECO:0000256" key="1">
    <source>
        <dbReference type="ARBA" id="ARBA00004496"/>
    </source>
</evidence>
<dbReference type="InterPro" id="IPR054827">
    <property type="entry name" value="thermosome_alpha"/>
</dbReference>
<dbReference type="NCBIfam" id="NF041083">
    <property type="entry name" value="thermosome_beta"/>
    <property type="match status" value="1"/>
</dbReference>
<keyword evidence="7 10" id="KW-0143">Chaperone</keyword>
<dbReference type="FunFam" id="3.50.7.10:FF:000009">
    <property type="entry name" value="T-complex protein 1 subunit alpha"/>
    <property type="match status" value="1"/>
</dbReference>
<keyword evidence="12" id="KW-1185">Reference proteome</keyword>
<dbReference type="InterPro" id="IPR017998">
    <property type="entry name" value="Chaperone_TCP-1"/>
</dbReference>
<evidence type="ECO:0000256" key="4">
    <source>
        <dbReference type="ARBA" id="ARBA00022490"/>
    </source>
</evidence>
<dbReference type="PROSITE" id="PS00995">
    <property type="entry name" value="TCP1_3"/>
    <property type="match status" value="1"/>
</dbReference>